<keyword evidence="4" id="KW-1185">Reference proteome</keyword>
<name>A0ABY4PBU3_9LACO</name>
<dbReference type="Proteomes" id="UP000831947">
    <property type="component" value="Chromosome"/>
</dbReference>
<dbReference type="InterPro" id="IPR001296">
    <property type="entry name" value="Glyco_trans_1"/>
</dbReference>
<organism evidence="3 4">
    <name type="scientific">Bombilactobacillus thymidiniphilus</name>
    <dbReference type="NCBI Taxonomy" id="2923363"/>
    <lineage>
        <taxon>Bacteria</taxon>
        <taxon>Bacillati</taxon>
        <taxon>Bacillota</taxon>
        <taxon>Bacilli</taxon>
        <taxon>Lactobacillales</taxon>
        <taxon>Lactobacillaceae</taxon>
        <taxon>Bombilactobacillus</taxon>
    </lineage>
</organism>
<feature type="domain" description="Glycosyl transferase family 1" evidence="1">
    <location>
        <begin position="184"/>
        <end position="321"/>
    </location>
</feature>
<dbReference type="Pfam" id="PF00534">
    <property type="entry name" value="Glycos_transf_1"/>
    <property type="match status" value="1"/>
</dbReference>
<accession>A0ABY4PBU3</accession>
<dbReference type="Gene3D" id="3.40.50.2000">
    <property type="entry name" value="Glycogen Phosphorylase B"/>
    <property type="match status" value="2"/>
</dbReference>
<protein>
    <submittedName>
        <fullName evidence="3">Glycosyltransferase</fullName>
    </submittedName>
</protein>
<dbReference type="RefSeq" id="WP_249512450.1">
    <property type="nucleotide sequence ID" value="NZ_CP093365.1"/>
</dbReference>
<dbReference type="EMBL" id="CP093365">
    <property type="protein sequence ID" value="UQS83224.1"/>
    <property type="molecule type" value="Genomic_DNA"/>
</dbReference>
<proteinExistence type="predicted"/>
<evidence type="ECO:0000259" key="2">
    <source>
        <dbReference type="Pfam" id="PF13439"/>
    </source>
</evidence>
<reference evidence="3 4" key="1">
    <citation type="journal article" date="2022" name="Int. J. Syst. Evol. Microbiol.">
        <title>Apilactobacillus apisilvae sp. nov., Nicolia spurrieriana gen. nov. sp. nov., Bombilactobacillus folatiphilus sp. nov. and Bombilactobacillus thymidiniphilus sp. nov., four new lactic acid bacterial isolates from stingless bees Tetragonula carbonaria and Austroplebeia australis.</title>
        <authorList>
            <person name="Oliphant S.A."/>
            <person name="Watson-Haigh N.S."/>
            <person name="Sumby K.M."/>
            <person name="Gardner J."/>
            <person name="Groom S."/>
            <person name="Jiranek V."/>
        </authorList>
    </citation>
    <scope>NUCLEOTIDE SEQUENCE [LARGE SCALE GENOMIC DNA]</scope>
    <source>
        <strain evidence="3 4">SG4_A1</strain>
    </source>
</reference>
<gene>
    <name evidence="3" type="ORF">MOO47_05455</name>
</gene>
<feature type="domain" description="Glycosyltransferase subfamily 4-like N-terminal" evidence="2">
    <location>
        <begin position="13"/>
        <end position="170"/>
    </location>
</feature>
<dbReference type="PANTHER" id="PTHR12526">
    <property type="entry name" value="GLYCOSYLTRANSFERASE"/>
    <property type="match status" value="1"/>
</dbReference>
<dbReference type="SUPFAM" id="SSF53756">
    <property type="entry name" value="UDP-Glycosyltransferase/glycogen phosphorylase"/>
    <property type="match status" value="1"/>
</dbReference>
<dbReference type="CDD" id="cd03811">
    <property type="entry name" value="GT4_GT28_WabH-like"/>
    <property type="match status" value="1"/>
</dbReference>
<evidence type="ECO:0000313" key="4">
    <source>
        <dbReference type="Proteomes" id="UP000831947"/>
    </source>
</evidence>
<evidence type="ECO:0000313" key="3">
    <source>
        <dbReference type="EMBL" id="UQS83224.1"/>
    </source>
</evidence>
<dbReference type="Pfam" id="PF13439">
    <property type="entry name" value="Glyco_transf_4"/>
    <property type="match status" value="1"/>
</dbReference>
<dbReference type="InterPro" id="IPR028098">
    <property type="entry name" value="Glyco_trans_4-like_N"/>
</dbReference>
<dbReference type="PANTHER" id="PTHR12526:SF638">
    <property type="entry name" value="SPORE COAT PROTEIN SA"/>
    <property type="match status" value="1"/>
</dbReference>
<sequence length="358" mass="40326">MKTLQINAGNETGGGRTVIINLLAALNKEENHNSQLLVFEKGPVSDWSMKKGLPTTIMNQSSQFDLRVVHRLKKFINDNQIDVVNTHGPRANFLMSLIHKKVKAKWVITVHSDPNVDFPDTLKGKIMTKLNVRALKKADLLTLVTPRFQPILEKLGVARAKIHPIFNAIEFRKQAPQTTRQPIFTMINVARLVPVKNQQSLIRALADLDFDYRLQIIGNGVDEPKLKKLTKRLNLEPKIDFVGFKDDTTPYYDNADLFVLPSTSEGFSMVLLESANHGLPMIVTDTGSNASVIAPNTGWVVEINNIEQLKKAILAAHEKWENDQLRPMGQAFYQYCAKNFSSTHLAKTVTSIYQDMLK</sequence>
<evidence type="ECO:0000259" key="1">
    <source>
        <dbReference type="Pfam" id="PF00534"/>
    </source>
</evidence>